<evidence type="ECO:0000256" key="2">
    <source>
        <dbReference type="SAM" id="MobiDB-lite"/>
    </source>
</evidence>
<dbReference type="Pfam" id="PF08284">
    <property type="entry name" value="RVP_2"/>
    <property type="match status" value="1"/>
</dbReference>
<feature type="compositionally biased region" description="Basic and acidic residues" evidence="2">
    <location>
        <begin position="109"/>
        <end position="118"/>
    </location>
</feature>
<gene>
    <name evidence="3" type="ORF">OsJ_16672</name>
</gene>
<dbReference type="AlphaFoldDB" id="B9FDD3"/>
<sequence>MARGRNLEPVLEEADPAWAGDVGELRQAVAELQEKFEEENKAIHEQIQNQAMQAQVHRDEIMQSMKMIQEMLSSTASCSRKEAKVKQRCKGSSGLQKPEKKGEWVGNKKGKDDKNETGGKIKWNGKCFRCQEPWVPGHGKVCKANKQVYLVTMEEEETENEGGYGEIVDTEAKFDTPPDSPRNKIKKGEEKEANLEIENYEPIPVKVANGEILYTRAHCPQHAYHIQEEEFASTFRVLEIRGYDIIFGCDWIHQFSPVSLNLKTKELTMSKDGHTLVLSDVSVPVRNFLISMHKLEKWVDQGMAGTVLHLKPVQEDEGRKGETPEEVNEVLKEYGRRIHPLNDDPCNG</sequence>
<proteinExistence type="predicted"/>
<dbReference type="Gene3D" id="2.40.70.10">
    <property type="entry name" value="Acid Proteases"/>
    <property type="match status" value="1"/>
</dbReference>
<dbReference type="InterPro" id="IPR021109">
    <property type="entry name" value="Peptidase_aspartic_dom_sf"/>
</dbReference>
<feature type="coiled-coil region" evidence="1">
    <location>
        <begin position="22"/>
        <end position="49"/>
    </location>
</feature>
<keyword evidence="1" id="KW-0175">Coiled coil</keyword>
<reference evidence="3" key="2">
    <citation type="submission" date="2008-12" db="EMBL/GenBank/DDBJ databases">
        <title>Improved gene annotation of the rice (Oryza sativa) genomes.</title>
        <authorList>
            <person name="Wang J."/>
            <person name="Li R."/>
            <person name="Fan W."/>
            <person name="Huang Q."/>
            <person name="Zhang J."/>
            <person name="Zhou Y."/>
            <person name="Hu Y."/>
            <person name="Zi S."/>
            <person name="Li J."/>
            <person name="Ni P."/>
            <person name="Zheng H."/>
            <person name="Zhang Y."/>
            <person name="Zhao M."/>
            <person name="Hao Q."/>
            <person name="McDermott J."/>
            <person name="Samudrala R."/>
            <person name="Kristiansen K."/>
            <person name="Wong G.K.-S."/>
        </authorList>
    </citation>
    <scope>NUCLEOTIDE SEQUENCE</scope>
</reference>
<organism evidence="3">
    <name type="scientific">Oryza sativa subsp. japonica</name>
    <name type="common">Rice</name>
    <dbReference type="NCBI Taxonomy" id="39947"/>
    <lineage>
        <taxon>Eukaryota</taxon>
        <taxon>Viridiplantae</taxon>
        <taxon>Streptophyta</taxon>
        <taxon>Embryophyta</taxon>
        <taxon>Tracheophyta</taxon>
        <taxon>Spermatophyta</taxon>
        <taxon>Magnoliopsida</taxon>
        <taxon>Liliopsida</taxon>
        <taxon>Poales</taxon>
        <taxon>Poaceae</taxon>
        <taxon>BOP clade</taxon>
        <taxon>Oryzoideae</taxon>
        <taxon>Oryzeae</taxon>
        <taxon>Oryzinae</taxon>
        <taxon>Oryza</taxon>
        <taxon>Oryza sativa</taxon>
    </lineage>
</organism>
<accession>B9FDD3</accession>
<evidence type="ECO:0000313" key="3">
    <source>
        <dbReference type="EMBL" id="EEE61930.1"/>
    </source>
</evidence>
<reference evidence="3" key="1">
    <citation type="journal article" date="2005" name="PLoS Biol.">
        <title>The genomes of Oryza sativa: a history of duplications.</title>
        <authorList>
            <person name="Yu J."/>
            <person name="Wang J."/>
            <person name="Lin W."/>
            <person name="Li S."/>
            <person name="Li H."/>
            <person name="Zhou J."/>
            <person name="Ni P."/>
            <person name="Dong W."/>
            <person name="Hu S."/>
            <person name="Zeng C."/>
            <person name="Zhang J."/>
            <person name="Zhang Y."/>
            <person name="Li R."/>
            <person name="Xu Z."/>
            <person name="Li S."/>
            <person name="Li X."/>
            <person name="Zheng H."/>
            <person name="Cong L."/>
            <person name="Lin L."/>
            <person name="Yin J."/>
            <person name="Geng J."/>
            <person name="Li G."/>
            <person name="Shi J."/>
            <person name="Liu J."/>
            <person name="Lv H."/>
            <person name="Li J."/>
            <person name="Wang J."/>
            <person name="Deng Y."/>
            <person name="Ran L."/>
            <person name="Shi X."/>
            <person name="Wang X."/>
            <person name="Wu Q."/>
            <person name="Li C."/>
            <person name="Ren X."/>
            <person name="Wang J."/>
            <person name="Wang X."/>
            <person name="Li D."/>
            <person name="Liu D."/>
            <person name="Zhang X."/>
            <person name="Ji Z."/>
            <person name="Zhao W."/>
            <person name="Sun Y."/>
            <person name="Zhang Z."/>
            <person name="Bao J."/>
            <person name="Han Y."/>
            <person name="Dong L."/>
            <person name="Ji J."/>
            <person name="Chen P."/>
            <person name="Wu S."/>
            <person name="Liu J."/>
            <person name="Xiao Y."/>
            <person name="Bu D."/>
            <person name="Tan J."/>
            <person name="Yang L."/>
            <person name="Ye C."/>
            <person name="Zhang J."/>
            <person name="Xu J."/>
            <person name="Zhou Y."/>
            <person name="Yu Y."/>
            <person name="Zhang B."/>
            <person name="Zhuang S."/>
            <person name="Wei H."/>
            <person name="Liu B."/>
            <person name="Lei M."/>
            <person name="Yu H."/>
            <person name="Li Y."/>
            <person name="Xu H."/>
            <person name="Wei S."/>
            <person name="He X."/>
            <person name="Fang L."/>
            <person name="Zhang Z."/>
            <person name="Zhang Y."/>
            <person name="Huang X."/>
            <person name="Su Z."/>
            <person name="Tong W."/>
            <person name="Li J."/>
            <person name="Tong Z."/>
            <person name="Li S."/>
            <person name="Ye J."/>
            <person name="Wang L."/>
            <person name="Fang L."/>
            <person name="Lei T."/>
            <person name="Chen C."/>
            <person name="Chen H."/>
            <person name="Xu Z."/>
            <person name="Li H."/>
            <person name="Huang H."/>
            <person name="Zhang F."/>
            <person name="Xu H."/>
            <person name="Li N."/>
            <person name="Zhao C."/>
            <person name="Li S."/>
            <person name="Dong L."/>
            <person name="Huang Y."/>
            <person name="Li L."/>
            <person name="Xi Y."/>
            <person name="Qi Q."/>
            <person name="Li W."/>
            <person name="Zhang B."/>
            <person name="Hu W."/>
            <person name="Zhang Y."/>
            <person name="Tian X."/>
            <person name="Jiao Y."/>
            <person name="Liang X."/>
            <person name="Jin J."/>
            <person name="Gao L."/>
            <person name="Zheng W."/>
            <person name="Hao B."/>
            <person name="Liu S."/>
            <person name="Wang W."/>
            <person name="Yuan L."/>
            <person name="Cao M."/>
            <person name="McDermott J."/>
            <person name="Samudrala R."/>
            <person name="Wang J."/>
            <person name="Wong G.K."/>
            <person name="Yang H."/>
        </authorList>
    </citation>
    <scope>NUCLEOTIDE SEQUENCE [LARGE SCALE GENOMIC DNA]</scope>
</reference>
<name>B9FDD3_ORYSJ</name>
<protein>
    <submittedName>
        <fullName evidence="3">Uncharacterized protein</fullName>
    </submittedName>
</protein>
<dbReference type="CDD" id="cd00303">
    <property type="entry name" value="retropepsin_like"/>
    <property type="match status" value="1"/>
</dbReference>
<dbReference type="EMBL" id="CM000141">
    <property type="protein sequence ID" value="EEE61930.1"/>
    <property type="molecule type" value="Genomic_DNA"/>
</dbReference>
<dbReference type="Proteomes" id="UP000007752">
    <property type="component" value="Chromosome 4"/>
</dbReference>
<evidence type="ECO:0000256" key="1">
    <source>
        <dbReference type="SAM" id="Coils"/>
    </source>
</evidence>
<feature type="region of interest" description="Disordered" evidence="2">
    <location>
        <begin position="87"/>
        <end position="118"/>
    </location>
</feature>